<evidence type="ECO:0000313" key="1">
    <source>
        <dbReference type="EMBL" id="CAA7270648.1"/>
    </source>
</evidence>
<dbReference type="PANTHER" id="PTHR33481:SF1">
    <property type="entry name" value="ENDONUCLEASE_EXONUCLEASE_PHOSPHATASE DOMAIN-CONTAINING PROTEIN-RELATED"/>
    <property type="match status" value="1"/>
</dbReference>
<name>A0A8S0WCD6_CYCAE</name>
<gene>
    <name evidence="1" type="ORF">AAE3_LOCUS12885</name>
</gene>
<dbReference type="OrthoDB" id="6147158at2759"/>
<proteinExistence type="predicted"/>
<organism evidence="1 2">
    <name type="scientific">Cyclocybe aegerita</name>
    <name type="common">Black poplar mushroom</name>
    <name type="synonym">Agrocybe aegerita</name>
    <dbReference type="NCBI Taxonomy" id="1973307"/>
    <lineage>
        <taxon>Eukaryota</taxon>
        <taxon>Fungi</taxon>
        <taxon>Dikarya</taxon>
        <taxon>Basidiomycota</taxon>
        <taxon>Agaricomycotina</taxon>
        <taxon>Agaricomycetes</taxon>
        <taxon>Agaricomycetidae</taxon>
        <taxon>Agaricales</taxon>
        <taxon>Agaricineae</taxon>
        <taxon>Bolbitiaceae</taxon>
        <taxon>Cyclocybe</taxon>
    </lineage>
</organism>
<protein>
    <recommendedName>
        <fullName evidence="3">Reverse transcriptase domain-containing protein</fullName>
    </recommendedName>
</protein>
<sequence length="310" mass="35213">MEWVKQRKLPPCEAIRNGDQPCHDMDDLWDALHGTYNSASGREYDASVLDELPDEPVRETGPCYLGPPKGAAQGQTRPCVNMTLLSFVDDGTILAQSKQLDDNNVGLRKAYKIIYLLFVAFALVLEHDKTELFHFSRRRDAYNPSLNLGYAPHTSATPLKPKTYWRYLGFYFDRGLTFHEHVRYYATKAFTTLQAMHMLGNSTRGLSPKQRRLLYRSCVVPIATYGYRLWYFDGARNKGAMNQLKRMQRKAALWITGAFRTSPTGSLEALAGLIPVHLMLKKLATRAVYRVATLSDTHPLRSMMGEGLLK</sequence>
<evidence type="ECO:0008006" key="3">
    <source>
        <dbReference type="Google" id="ProtNLM"/>
    </source>
</evidence>
<dbReference type="PANTHER" id="PTHR33481">
    <property type="entry name" value="REVERSE TRANSCRIPTASE"/>
    <property type="match status" value="1"/>
</dbReference>
<keyword evidence="2" id="KW-1185">Reference proteome</keyword>
<dbReference type="Proteomes" id="UP000467700">
    <property type="component" value="Unassembled WGS sequence"/>
</dbReference>
<dbReference type="EMBL" id="CACVBS010000093">
    <property type="protein sequence ID" value="CAA7270648.1"/>
    <property type="molecule type" value="Genomic_DNA"/>
</dbReference>
<accession>A0A8S0WCD6</accession>
<reference evidence="1 2" key="1">
    <citation type="submission" date="2020-01" db="EMBL/GenBank/DDBJ databases">
        <authorList>
            <person name="Gupta K D."/>
        </authorList>
    </citation>
    <scope>NUCLEOTIDE SEQUENCE [LARGE SCALE GENOMIC DNA]</scope>
</reference>
<dbReference type="AlphaFoldDB" id="A0A8S0WCD6"/>
<comment type="caution">
    <text evidence="1">The sequence shown here is derived from an EMBL/GenBank/DDBJ whole genome shotgun (WGS) entry which is preliminary data.</text>
</comment>
<evidence type="ECO:0000313" key="2">
    <source>
        <dbReference type="Proteomes" id="UP000467700"/>
    </source>
</evidence>